<dbReference type="EMBL" id="JAROAV010000033">
    <property type="protein sequence ID" value="MDF8265361.1"/>
    <property type="molecule type" value="Genomic_DNA"/>
</dbReference>
<keyword evidence="3" id="KW-1185">Reference proteome</keyword>
<organism evidence="2 3">
    <name type="scientific">Luteipulveratus flavus</name>
    <dbReference type="NCBI Taxonomy" id="3031728"/>
    <lineage>
        <taxon>Bacteria</taxon>
        <taxon>Bacillati</taxon>
        <taxon>Actinomycetota</taxon>
        <taxon>Actinomycetes</taxon>
        <taxon>Micrococcales</taxon>
        <taxon>Dermacoccaceae</taxon>
        <taxon>Luteipulveratus</taxon>
    </lineage>
</organism>
<keyword evidence="1" id="KW-0472">Membrane</keyword>
<dbReference type="Proteomes" id="UP001528912">
    <property type="component" value="Unassembled WGS sequence"/>
</dbReference>
<reference evidence="2 3" key="1">
    <citation type="submission" date="2023-03" db="EMBL/GenBank/DDBJ databases">
        <title>YIM 133296 draft genome.</title>
        <authorList>
            <person name="Xiong L."/>
        </authorList>
    </citation>
    <scope>NUCLEOTIDE SEQUENCE [LARGE SCALE GENOMIC DNA]</scope>
    <source>
        <strain evidence="2 3">YIM 133296</strain>
    </source>
</reference>
<feature type="transmembrane region" description="Helical" evidence="1">
    <location>
        <begin position="26"/>
        <end position="59"/>
    </location>
</feature>
<proteinExistence type="predicted"/>
<evidence type="ECO:0000313" key="3">
    <source>
        <dbReference type="Proteomes" id="UP001528912"/>
    </source>
</evidence>
<dbReference type="RefSeq" id="WP_277192669.1">
    <property type="nucleotide sequence ID" value="NZ_JAROAV010000033.1"/>
</dbReference>
<sequence>MTIYEVVMQRARALHGDRLALNGLLLAAYLLFWCCTAAAPGAVSGFVTIIGVVLLVVLLLDPYQPTGLLVLVVGVWLWYVSTEDPTTWWSLPAGLCLLAAHAAQSLIASAPDSAPVPREVRRLWQRRYGVVAVLTGLLAVVVLALATRPGDHQWWSVLGLVVVAAGVLAVATLVAPTSGDAEHGGR</sequence>
<evidence type="ECO:0000313" key="2">
    <source>
        <dbReference type="EMBL" id="MDF8265361.1"/>
    </source>
</evidence>
<feature type="transmembrane region" description="Helical" evidence="1">
    <location>
        <begin position="153"/>
        <end position="176"/>
    </location>
</feature>
<evidence type="ECO:0008006" key="4">
    <source>
        <dbReference type="Google" id="ProtNLM"/>
    </source>
</evidence>
<protein>
    <recommendedName>
        <fullName evidence="4">Integral membrane protein</fullName>
    </recommendedName>
</protein>
<keyword evidence="1" id="KW-1133">Transmembrane helix</keyword>
<feature type="transmembrane region" description="Helical" evidence="1">
    <location>
        <begin position="128"/>
        <end position="147"/>
    </location>
</feature>
<accession>A0ABT6CDJ9</accession>
<name>A0ABT6CDJ9_9MICO</name>
<feature type="transmembrane region" description="Helical" evidence="1">
    <location>
        <begin position="88"/>
        <end position="107"/>
    </location>
</feature>
<comment type="caution">
    <text evidence="2">The sequence shown here is derived from an EMBL/GenBank/DDBJ whole genome shotgun (WGS) entry which is preliminary data.</text>
</comment>
<keyword evidence="1" id="KW-0812">Transmembrane</keyword>
<evidence type="ECO:0000256" key="1">
    <source>
        <dbReference type="SAM" id="Phobius"/>
    </source>
</evidence>
<gene>
    <name evidence="2" type="ORF">P4R38_13995</name>
</gene>